<dbReference type="RefSeq" id="WP_099391675.1">
    <property type="nucleotide sequence ID" value="NZ_PDYF01000010.1"/>
</dbReference>
<proteinExistence type="predicted"/>
<protein>
    <submittedName>
        <fullName evidence="1">Uncharacterized protein</fullName>
    </submittedName>
</protein>
<evidence type="ECO:0000313" key="1">
    <source>
        <dbReference type="EMBL" id="PHU35370.1"/>
    </source>
</evidence>
<dbReference type="SUPFAM" id="SSF52540">
    <property type="entry name" value="P-loop containing nucleoside triphosphate hydrolases"/>
    <property type="match status" value="1"/>
</dbReference>
<name>A0A2G3DWX3_9FIRM</name>
<dbReference type="EMBL" id="PDYF01000010">
    <property type="protein sequence ID" value="PHU35370.1"/>
    <property type="molecule type" value="Genomic_DNA"/>
</dbReference>
<gene>
    <name evidence="1" type="ORF">CSX01_05235</name>
</gene>
<reference evidence="1 2" key="2">
    <citation type="submission" date="2017-10" db="EMBL/GenBank/DDBJ databases">
        <authorList>
            <person name="Banno H."/>
            <person name="Chua N.-H."/>
        </authorList>
    </citation>
    <scope>NUCLEOTIDE SEQUENCE [LARGE SCALE GENOMIC DNA]</scope>
    <source>
        <strain evidence="1 2">JK626</strain>
    </source>
</reference>
<dbReference type="InterPro" id="IPR027417">
    <property type="entry name" value="P-loop_NTPase"/>
</dbReference>
<comment type="caution">
    <text evidence="1">The sequence shown here is derived from an EMBL/GenBank/DDBJ whole genome shotgun (WGS) entry which is preliminary data.</text>
</comment>
<reference evidence="1 2" key="1">
    <citation type="submission" date="2017-10" db="EMBL/GenBank/DDBJ databases">
        <title>Resolving the taxonomy of Roseburia spp., Eubacterium rectale and Agathobacter spp. through phylogenomic analysis.</title>
        <authorList>
            <person name="Sheridan P.O."/>
            <person name="Walker A.W."/>
            <person name="Duncan S.H."/>
            <person name="Scott K.P."/>
            <person name="Toole P.W.O."/>
            <person name="Luis P."/>
            <person name="Flint H.J."/>
        </authorList>
    </citation>
    <scope>NUCLEOTIDE SEQUENCE [LARGE SCALE GENOMIC DNA]</scope>
    <source>
        <strain evidence="1 2">JK626</strain>
    </source>
</reference>
<evidence type="ECO:0000313" key="2">
    <source>
        <dbReference type="Proteomes" id="UP000225889"/>
    </source>
</evidence>
<dbReference type="Proteomes" id="UP000225889">
    <property type="component" value="Unassembled WGS sequence"/>
</dbReference>
<sequence length="1196" mass="137913">MRKLQSLNEAVQFNSSFKTAVNLYLSLNKKEKVLNYIPTKSSLQFIDEYLNAVIENREQATLLVGPYGKGKSHLLLVLLAILSLERDKENTKTVKEICRKFKQVEDIGARVAEKIDLIWNKKGKFLPVIINDSKGDLDQAFLMALNDALKRNHLMDVAPETYFSIAIERLDDWEKNYPDTYAKFKKEAKSYNRTIEDIRSGLSLYSRDDLKVFSDIYPKVTAGSLFNPLAVSDVLPLYKGISEKLVEEYGYSGIYIVFDEFTKYIESQDGKASGNNMKLLQSMCELATDSEQAQVFFTMVAHKSIKEYGNHLSIETINSFTGIEGRLIEKFFITSSKNNYELIKSAIIKDEELMEAIPGYDRLLGKTALEKYYVLPAFKTVFDKKAFDNIVLKGCYPMNPVAAYLLLNISEKVAQNERTLFTFISNDEPHSMARFVAEHEKDDPWTIGADLIYDYFSSLFKKDVNNEFVHSIWLSADYALKKAETDNQKRIIKALAIALIVNKDEEIPADEKYLPLSIGIDDGGQVIDELVQNEIIYKKASTNTYVFKTRAGSALKTEVKRQREIKGTNVNYSKALEDITGEHFIIPRRYNSDHMMTRYFRNEFMFADDFLSLNDSNAIVGDVNADGKVITLFSFTGIKQEDIKKHIANLASKKMLIVCPKKGIKIDKQLKDYEILQELRDNHSFTNSNEILNSELPLLEEDLVAEVEKVYQDIYLDDPDTRIFYFDGEKVKKCTTVEAGVNLICESLYYKSPRINNEIINRHTLSSAQTKKARATIIQAVLQNEAYDEKFYGGTNQEATLYRSLFIRTGLLGDSVEADPNLTEIIDRINAFVETCSDYKRSFSLLISDLVKEPYGMREAVIPVYLAHVLSNRKEDIVVYFEDTEMQMSQEIIVNICENPDDYSLFVSKVDLQKEKYIDSLNLLFEVEDNRNLTTNRIKNILICMQRWFRALPQVSRNVPYLEEYATNESSVQCMLEIRRQFQKIEINPYEILFVDIPEAFGTKGDYEKTFKLIDRSKTEFDDYFNWLEQKAVTGIFSVFDKRKKRDLYHVLKNWYENQSEQSKKGLFSSRITAFMSCIDKLNIYDDGETAKKIVKAVSDVYLEDWNEGAYEAFIQELDALKRDIESLKDDQDFGQMKLSFKGRNGDDIERLYDYVDESKGSVLRNILEDTLDEYSDLSVNERVSILLEMIEKIVR</sequence>
<dbReference type="AlphaFoldDB" id="A0A2G3DWX3"/>
<organism evidence="1 2">
    <name type="scientific">Pseudobutyrivibrio ruminis</name>
    <dbReference type="NCBI Taxonomy" id="46206"/>
    <lineage>
        <taxon>Bacteria</taxon>
        <taxon>Bacillati</taxon>
        <taxon>Bacillota</taxon>
        <taxon>Clostridia</taxon>
        <taxon>Lachnospirales</taxon>
        <taxon>Lachnospiraceae</taxon>
        <taxon>Pseudobutyrivibrio</taxon>
    </lineage>
</organism>
<accession>A0A2G3DWX3</accession>